<keyword evidence="8" id="KW-0547">Nucleotide-binding</keyword>
<evidence type="ECO:0000256" key="7">
    <source>
        <dbReference type="ARBA" id="ARBA00022695"/>
    </source>
</evidence>
<gene>
    <name evidence="14" type="ORF">G7070_14940</name>
</gene>
<dbReference type="GO" id="GO:0005737">
    <property type="term" value="C:cytoplasm"/>
    <property type="evidence" value="ECO:0007669"/>
    <property type="project" value="UniProtKB-SubCell"/>
</dbReference>
<dbReference type="PANTHER" id="PTHR17490:SF16">
    <property type="entry name" value="THREONYLCARBAMOYL-AMP SYNTHASE"/>
    <property type="match status" value="1"/>
</dbReference>
<name>A0A6G7Y966_9ACTN</name>
<dbReference type="NCBIfam" id="TIGR00057">
    <property type="entry name" value="L-threonylcarbamoyladenylate synthase"/>
    <property type="match status" value="1"/>
</dbReference>
<dbReference type="SUPFAM" id="SSF55821">
    <property type="entry name" value="YrdC/RibB"/>
    <property type="match status" value="1"/>
</dbReference>
<feature type="region of interest" description="Disordered" evidence="12">
    <location>
        <begin position="208"/>
        <end position="322"/>
    </location>
</feature>
<dbReference type="InterPro" id="IPR017945">
    <property type="entry name" value="DHBP_synth_RibB-like_a/b_dom"/>
</dbReference>
<evidence type="ECO:0000313" key="14">
    <source>
        <dbReference type="EMBL" id="QIK73320.1"/>
    </source>
</evidence>
<dbReference type="GO" id="GO:0000049">
    <property type="term" value="F:tRNA binding"/>
    <property type="evidence" value="ECO:0007669"/>
    <property type="project" value="TreeGrafter"/>
</dbReference>
<evidence type="ECO:0000256" key="12">
    <source>
        <dbReference type="SAM" id="MobiDB-lite"/>
    </source>
</evidence>
<evidence type="ECO:0000256" key="11">
    <source>
        <dbReference type="ARBA" id="ARBA00048366"/>
    </source>
</evidence>
<evidence type="ECO:0000256" key="3">
    <source>
        <dbReference type="ARBA" id="ARBA00012584"/>
    </source>
</evidence>
<evidence type="ECO:0000256" key="8">
    <source>
        <dbReference type="ARBA" id="ARBA00022741"/>
    </source>
</evidence>
<dbReference type="AlphaFoldDB" id="A0A6G7Y966"/>
<dbReference type="InterPro" id="IPR006070">
    <property type="entry name" value="Sua5-like_dom"/>
</dbReference>
<accession>A0A6G7Y966</accession>
<dbReference type="GO" id="GO:0005524">
    <property type="term" value="F:ATP binding"/>
    <property type="evidence" value="ECO:0007669"/>
    <property type="project" value="UniProtKB-KW"/>
</dbReference>
<dbReference type="EMBL" id="CP049865">
    <property type="protein sequence ID" value="QIK73320.1"/>
    <property type="molecule type" value="Genomic_DNA"/>
</dbReference>
<evidence type="ECO:0000313" key="15">
    <source>
        <dbReference type="Proteomes" id="UP000501058"/>
    </source>
</evidence>
<evidence type="ECO:0000259" key="13">
    <source>
        <dbReference type="PROSITE" id="PS51163"/>
    </source>
</evidence>
<comment type="subcellular location">
    <subcellularLocation>
        <location evidence="1">Cytoplasm</location>
    </subcellularLocation>
</comment>
<comment type="similarity">
    <text evidence="2">Belongs to the SUA5 family.</text>
</comment>
<comment type="catalytic activity">
    <reaction evidence="11">
        <text>L-threonine + hydrogencarbonate + ATP = L-threonylcarbamoyladenylate + diphosphate + H2O</text>
        <dbReference type="Rhea" id="RHEA:36407"/>
        <dbReference type="ChEBI" id="CHEBI:15377"/>
        <dbReference type="ChEBI" id="CHEBI:17544"/>
        <dbReference type="ChEBI" id="CHEBI:30616"/>
        <dbReference type="ChEBI" id="CHEBI:33019"/>
        <dbReference type="ChEBI" id="CHEBI:57926"/>
        <dbReference type="ChEBI" id="CHEBI:73682"/>
        <dbReference type="EC" id="2.7.7.87"/>
    </reaction>
</comment>
<evidence type="ECO:0000256" key="4">
    <source>
        <dbReference type="ARBA" id="ARBA00022490"/>
    </source>
</evidence>
<dbReference type="GO" id="GO:0008033">
    <property type="term" value="P:tRNA processing"/>
    <property type="evidence" value="ECO:0007669"/>
    <property type="project" value="UniProtKB-KW"/>
</dbReference>
<proteinExistence type="inferred from homology"/>
<dbReference type="Gene3D" id="3.90.870.10">
    <property type="entry name" value="DHBP synthase"/>
    <property type="match status" value="1"/>
</dbReference>
<feature type="compositionally biased region" description="Acidic residues" evidence="12">
    <location>
        <begin position="213"/>
        <end position="223"/>
    </location>
</feature>
<sequence>MTSNVIAITDQEAAFSAAQDAIAAGEVIVLPTDTVYGVGADATSGAAVQRLLDAKERGRDFPPPVLVAEVGMVRALATGVDDRLTRLAEAFWPGALTVILKARETLRMDLGDRGDTIAVRVPDQEFTRELLRRTGPLAVSSANVHGRDAATTIEQALEQLGERCTVYLDAGTMDGSVPSTIVDLTGPQARVLRDGRISVAELNEAVPGLVEVPAEEPTAEDPTTDAQSEGETPESDAPTTETPDSDAPGSETPEADAPGSEAPGSDAPTTEAPESGAGPVSESEVPEPETESEAPGAGASDTPAAQAAATEPEGTGPDADRA</sequence>
<protein>
    <recommendedName>
        <fullName evidence="10">L-threonylcarbamoyladenylate synthase</fullName>
        <ecNumber evidence="3">2.7.7.87</ecNumber>
    </recommendedName>
    <alternativeName>
        <fullName evidence="10">L-threonylcarbamoyladenylate synthase</fullName>
    </alternativeName>
</protein>
<evidence type="ECO:0000256" key="9">
    <source>
        <dbReference type="ARBA" id="ARBA00022840"/>
    </source>
</evidence>
<dbReference type="KEGG" id="prv:G7070_14940"/>
<dbReference type="Proteomes" id="UP000501058">
    <property type="component" value="Chromosome"/>
</dbReference>
<dbReference type="GO" id="GO:0061710">
    <property type="term" value="F:L-threonylcarbamoyladenylate synthase"/>
    <property type="evidence" value="ECO:0007669"/>
    <property type="project" value="UniProtKB-EC"/>
</dbReference>
<dbReference type="GO" id="GO:0006450">
    <property type="term" value="P:regulation of translational fidelity"/>
    <property type="evidence" value="ECO:0007669"/>
    <property type="project" value="TreeGrafter"/>
</dbReference>
<evidence type="ECO:0000256" key="6">
    <source>
        <dbReference type="ARBA" id="ARBA00022694"/>
    </source>
</evidence>
<dbReference type="PROSITE" id="PS51163">
    <property type="entry name" value="YRDC"/>
    <property type="match status" value="1"/>
</dbReference>
<dbReference type="InterPro" id="IPR050156">
    <property type="entry name" value="TC-AMP_synthase_SUA5"/>
</dbReference>
<dbReference type="PANTHER" id="PTHR17490">
    <property type="entry name" value="SUA5"/>
    <property type="match status" value="1"/>
</dbReference>
<dbReference type="EC" id="2.7.7.87" evidence="3"/>
<organism evidence="14 15">
    <name type="scientific">Propioniciclava coleopterorum</name>
    <dbReference type="NCBI Taxonomy" id="2714937"/>
    <lineage>
        <taxon>Bacteria</taxon>
        <taxon>Bacillati</taxon>
        <taxon>Actinomycetota</taxon>
        <taxon>Actinomycetes</taxon>
        <taxon>Propionibacteriales</taxon>
        <taxon>Propionibacteriaceae</taxon>
        <taxon>Propioniciclava</taxon>
    </lineage>
</organism>
<dbReference type="Pfam" id="PF01300">
    <property type="entry name" value="Sua5_yciO_yrdC"/>
    <property type="match status" value="1"/>
</dbReference>
<keyword evidence="4" id="KW-0963">Cytoplasm</keyword>
<keyword evidence="5" id="KW-0808">Transferase</keyword>
<reference evidence="14 15" key="1">
    <citation type="submission" date="2020-03" db="EMBL/GenBank/DDBJ databases">
        <title>Propioniciclava sp. nov., isolated from Hydrophilus acuminatus.</title>
        <authorList>
            <person name="Hyun D.-W."/>
            <person name="Bae J.-W."/>
        </authorList>
    </citation>
    <scope>NUCLEOTIDE SEQUENCE [LARGE SCALE GENOMIC DNA]</scope>
    <source>
        <strain evidence="14 15">HDW11</strain>
    </source>
</reference>
<evidence type="ECO:0000256" key="2">
    <source>
        <dbReference type="ARBA" id="ARBA00007663"/>
    </source>
</evidence>
<keyword evidence="6" id="KW-0819">tRNA processing</keyword>
<keyword evidence="15" id="KW-1185">Reference proteome</keyword>
<keyword evidence="7" id="KW-0548">Nucleotidyltransferase</keyword>
<evidence type="ECO:0000256" key="10">
    <source>
        <dbReference type="ARBA" id="ARBA00029774"/>
    </source>
</evidence>
<dbReference type="RefSeq" id="WP_166234389.1">
    <property type="nucleotide sequence ID" value="NZ_CP049865.1"/>
</dbReference>
<dbReference type="GO" id="GO:0003725">
    <property type="term" value="F:double-stranded RNA binding"/>
    <property type="evidence" value="ECO:0007669"/>
    <property type="project" value="InterPro"/>
</dbReference>
<evidence type="ECO:0000256" key="5">
    <source>
        <dbReference type="ARBA" id="ARBA00022679"/>
    </source>
</evidence>
<feature type="compositionally biased region" description="Low complexity" evidence="12">
    <location>
        <begin position="296"/>
        <end position="316"/>
    </location>
</feature>
<feature type="domain" description="YrdC-like" evidence="13">
    <location>
        <begin position="12"/>
        <end position="197"/>
    </location>
</feature>
<evidence type="ECO:0000256" key="1">
    <source>
        <dbReference type="ARBA" id="ARBA00004496"/>
    </source>
</evidence>
<keyword evidence="9" id="KW-0067">ATP-binding</keyword>